<keyword evidence="4" id="KW-1133">Transmembrane helix</keyword>
<feature type="region of interest" description="Disordered" evidence="3">
    <location>
        <begin position="296"/>
        <end position="459"/>
    </location>
</feature>
<evidence type="ECO:0008006" key="7">
    <source>
        <dbReference type="Google" id="ProtNLM"/>
    </source>
</evidence>
<dbReference type="PANTHER" id="PTHR47435:SF4">
    <property type="entry name" value="KELCH REPEAT PROTEIN (AFU_ORTHOLOGUE AFUA_5G12780)"/>
    <property type="match status" value="1"/>
</dbReference>
<keyword evidence="1" id="KW-0677">Repeat</keyword>
<evidence type="ECO:0000256" key="2">
    <source>
        <dbReference type="ARBA" id="ARBA00023004"/>
    </source>
</evidence>
<keyword evidence="4" id="KW-0472">Membrane</keyword>
<dbReference type="OrthoDB" id="2439233at2759"/>
<proteinExistence type="predicted"/>
<evidence type="ECO:0000256" key="3">
    <source>
        <dbReference type="SAM" id="MobiDB-lite"/>
    </source>
</evidence>
<dbReference type="EMBL" id="JAAAUQ010001271">
    <property type="protein sequence ID" value="KAF9140844.1"/>
    <property type="molecule type" value="Genomic_DNA"/>
</dbReference>
<feature type="region of interest" description="Disordered" evidence="3">
    <location>
        <begin position="590"/>
        <end position="609"/>
    </location>
</feature>
<keyword evidence="4" id="KW-0812">Transmembrane</keyword>
<reference evidence="5" key="1">
    <citation type="journal article" date="2020" name="Fungal Divers.">
        <title>Resolving the Mortierellaceae phylogeny through synthesis of multi-gene phylogenetics and phylogenomics.</title>
        <authorList>
            <person name="Vandepol N."/>
            <person name="Liber J."/>
            <person name="Desiro A."/>
            <person name="Na H."/>
            <person name="Kennedy M."/>
            <person name="Barry K."/>
            <person name="Grigoriev I.V."/>
            <person name="Miller A.N."/>
            <person name="O'Donnell K."/>
            <person name="Stajich J.E."/>
            <person name="Bonito G."/>
        </authorList>
    </citation>
    <scope>NUCLEOTIDE SEQUENCE</scope>
    <source>
        <strain evidence="5">NRRL 6426</strain>
    </source>
</reference>
<feature type="compositionally biased region" description="Low complexity" evidence="3">
    <location>
        <begin position="343"/>
        <end position="371"/>
    </location>
</feature>
<dbReference type="Proteomes" id="UP000748756">
    <property type="component" value="Unassembled WGS sequence"/>
</dbReference>
<name>A0A9P5V708_9FUNG</name>
<dbReference type="InterPro" id="IPR015915">
    <property type="entry name" value="Kelch-typ_b-propeller"/>
</dbReference>
<dbReference type="Gene3D" id="2.120.10.80">
    <property type="entry name" value="Kelch-type beta propeller"/>
    <property type="match status" value="1"/>
</dbReference>
<dbReference type="GO" id="GO:0019760">
    <property type="term" value="P:glucosinolate metabolic process"/>
    <property type="evidence" value="ECO:0007669"/>
    <property type="project" value="UniProtKB-ARBA"/>
</dbReference>
<dbReference type="Pfam" id="PF24681">
    <property type="entry name" value="Kelch_KLHDC2_KLHL20_DRC7"/>
    <property type="match status" value="1"/>
</dbReference>
<keyword evidence="6" id="KW-1185">Reference proteome</keyword>
<accession>A0A9P5V708</accession>
<dbReference type="SUPFAM" id="SSF50965">
    <property type="entry name" value="Galactose oxidase, central domain"/>
    <property type="match status" value="1"/>
</dbReference>
<evidence type="ECO:0000256" key="4">
    <source>
        <dbReference type="SAM" id="Phobius"/>
    </source>
</evidence>
<sequence>MSYSLDTKKWAKVADRPKELTTQPGIQTVAHPTTGLVYIPSGRNNPDGDMMIYDLMTATIKWAPMPPREPGNALQWFGYSFVWSNYRNSFLIFGGGGDVGSYFYEYKLADNAWNELALQGVIPPRVKNACFTPAYNGTKMILFGGQLSNGTALGSLYTLDMELMIWSLTQTTPASQNRHSMACSVSGDNFIIWGGQSTTGTVMSGTPLIYNINTTKWTTQFVRGTSFTPTGPLTARNTDTSESETSTDVGAAIVAGAVAIAFVGFLFYRRRKRQRALKQGGHFVQMPESDMNLTHIVSPPPLPGTPTSGQGSITELNGGRQRLHGSHSNSQPITLAGHHIDDNNNALSNNYDHNDNNYNANNADSNYNIHNHSVNNDLDSRSLPLPPISAISPTNPSWSPPPTDPSWSTPPQNPSWPTGEQPFCPPHHLQATLSSPSSSPSWASMIPSSNSPSAPPPPYLTSAASSPVVVFRKEAMTEPVPVPVPPIKEEAMTGSLPVHTFSGNYNNHNNSGNSSSTIEGYAIHERQVEELQHQLAARKEELVRRNSGLRPQYYPPPPPVVSGGSGGYTASKAVARSPQGAGDIVVQETGTIGNSSSSSGVVGSEGTSNEELQQQVQALQAELNRLQALIGL</sequence>
<dbReference type="AlphaFoldDB" id="A0A9P5V708"/>
<organism evidence="5 6">
    <name type="scientific">Linnemannia schmuckeri</name>
    <dbReference type="NCBI Taxonomy" id="64567"/>
    <lineage>
        <taxon>Eukaryota</taxon>
        <taxon>Fungi</taxon>
        <taxon>Fungi incertae sedis</taxon>
        <taxon>Mucoromycota</taxon>
        <taxon>Mortierellomycotina</taxon>
        <taxon>Mortierellomycetes</taxon>
        <taxon>Mortierellales</taxon>
        <taxon>Mortierellaceae</taxon>
        <taxon>Linnemannia</taxon>
    </lineage>
</organism>
<gene>
    <name evidence="5" type="ORF">BG015_001501</name>
</gene>
<protein>
    <recommendedName>
        <fullName evidence="7">Galactose oxidase</fullName>
    </recommendedName>
</protein>
<feature type="transmembrane region" description="Helical" evidence="4">
    <location>
        <begin position="249"/>
        <end position="268"/>
    </location>
</feature>
<evidence type="ECO:0000313" key="6">
    <source>
        <dbReference type="Proteomes" id="UP000748756"/>
    </source>
</evidence>
<feature type="compositionally biased region" description="Low complexity" evidence="3">
    <location>
        <begin position="388"/>
        <end position="397"/>
    </location>
</feature>
<feature type="compositionally biased region" description="Low complexity" evidence="3">
    <location>
        <begin position="434"/>
        <end position="452"/>
    </location>
</feature>
<dbReference type="PANTHER" id="PTHR47435">
    <property type="entry name" value="KELCH REPEAT PROTEIN (AFU_ORTHOLOGUE AFUA_5G12780)"/>
    <property type="match status" value="1"/>
</dbReference>
<keyword evidence="2" id="KW-0408">Iron</keyword>
<evidence type="ECO:0000313" key="5">
    <source>
        <dbReference type="EMBL" id="KAF9140844.1"/>
    </source>
</evidence>
<evidence type="ECO:0000256" key="1">
    <source>
        <dbReference type="ARBA" id="ARBA00022737"/>
    </source>
</evidence>
<comment type="caution">
    <text evidence="5">The sequence shown here is derived from an EMBL/GenBank/DDBJ whole genome shotgun (WGS) entry which is preliminary data.</text>
</comment>
<dbReference type="InterPro" id="IPR011043">
    <property type="entry name" value="Gal_Oxase/kelch_b-propeller"/>
</dbReference>